<accession>A0A937K2Z1</accession>
<dbReference type="NCBIfam" id="TIGR01297">
    <property type="entry name" value="CDF"/>
    <property type="match status" value="1"/>
</dbReference>
<evidence type="ECO:0000259" key="9">
    <source>
        <dbReference type="Pfam" id="PF16916"/>
    </source>
</evidence>
<feature type="transmembrane region" description="Helical" evidence="7">
    <location>
        <begin position="172"/>
        <end position="191"/>
    </location>
</feature>
<dbReference type="RefSeq" id="WP_202765648.1">
    <property type="nucleotide sequence ID" value="NZ_JAESWA010000001.1"/>
</dbReference>
<dbReference type="Pfam" id="PF01545">
    <property type="entry name" value="Cation_efflux"/>
    <property type="match status" value="1"/>
</dbReference>
<dbReference type="Pfam" id="PF16916">
    <property type="entry name" value="ZT_dimer"/>
    <property type="match status" value="1"/>
</dbReference>
<dbReference type="InterPro" id="IPR002524">
    <property type="entry name" value="Cation_efflux"/>
</dbReference>
<feature type="domain" description="Cation efflux protein transmembrane" evidence="8">
    <location>
        <begin position="31"/>
        <end position="223"/>
    </location>
</feature>
<keyword evidence="6 7" id="KW-0472">Membrane</keyword>
<dbReference type="GO" id="GO:0016020">
    <property type="term" value="C:membrane"/>
    <property type="evidence" value="ECO:0007669"/>
    <property type="project" value="UniProtKB-SubCell"/>
</dbReference>
<organism evidence="10 11">
    <name type="scientific">Clostridium paridis</name>
    <dbReference type="NCBI Taxonomy" id="2803863"/>
    <lineage>
        <taxon>Bacteria</taxon>
        <taxon>Bacillati</taxon>
        <taxon>Bacillota</taxon>
        <taxon>Clostridia</taxon>
        <taxon>Eubacteriales</taxon>
        <taxon>Clostridiaceae</taxon>
        <taxon>Clostridium</taxon>
    </lineage>
</organism>
<dbReference type="SUPFAM" id="SSF161111">
    <property type="entry name" value="Cation efflux protein transmembrane domain-like"/>
    <property type="match status" value="1"/>
</dbReference>
<dbReference type="PANTHER" id="PTHR43840">
    <property type="entry name" value="MITOCHONDRIAL METAL TRANSPORTER 1-RELATED"/>
    <property type="match status" value="1"/>
</dbReference>
<dbReference type="GO" id="GO:0008324">
    <property type="term" value="F:monoatomic cation transmembrane transporter activity"/>
    <property type="evidence" value="ECO:0007669"/>
    <property type="project" value="InterPro"/>
</dbReference>
<evidence type="ECO:0000256" key="5">
    <source>
        <dbReference type="ARBA" id="ARBA00022989"/>
    </source>
</evidence>
<dbReference type="FunFam" id="1.20.1510.10:FF:000006">
    <property type="entry name" value="Divalent cation efflux transporter"/>
    <property type="match status" value="1"/>
</dbReference>
<protein>
    <submittedName>
        <fullName evidence="10">Cation transporter</fullName>
    </submittedName>
</protein>
<feature type="transmembrane region" description="Helical" evidence="7">
    <location>
        <begin position="197"/>
        <end position="215"/>
    </location>
</feature>
<evidence type="ECO:0000256" key="2">
    <source>
        <dbReference type="ARBA" id="ARBA00008114"/>
    </source>
</evidence>
<dbReference type="SUPFAM" id="SSF160240">
    <property type="entry name" value="Cation efflux protein cytoplasmic domain-like"/>
    <property type="match status" value="1"/>
</dbReference>
<name>A0A937K2Z1_9CLOT</name>
<feature type="transmembrane region" description="Helical" evidence="7">
    <location>
        <begin position="25"/>
        <end position="47"/>
    </location>
</feature>
<feature type="transmembrane region" description="Helical" evidence="7">
    <location>
        <begin position="95"/>
        <end position="112"/>
    </location>
</feature>
<reference evidence="10" key="1">
    <citation type="submission" date="2021-01" db="EMBL/GenBank/DDBJ databases">
        <title>Genome public.</title>
        <authorList>
            <person name="Liu C."/>
            <person name="Sun Q."/>
        </authorList>
    </citation>
    <scope>NUCLEOTIDE SEQUENCE</scope>
    <source>
        <strain evidence="10">YIM B02565</strain>
    </source>
</reference>
<keyword evidence="11" id="KW-1185">Reference proteome</keyword>
<dbReference type="Gene3D" id="3.30.70.1350">
    <property type="entry name" value="Cation efflux protein, cytoplasmic domain"/>
    <property type="match status" value="1"/>
</dbReference>
<keyword evidence="3" id="KW-0813">Transport</keyword>
<comment type="caution">
    <text evidence="10">The sequence shown here is derived from an EMBL/GenBank/DDBJ whole genome shotgun (WGS) entry which is preliminary data.</text>
</comment>
<evidence type="ECO:0000259" key="8">
    <source>
        <dbReference type="Pfam" id="PF01545"/>
    </source>
</evidence>
<dbReference type="Proteomes" id="UP000623681">
    <property type="component" value="Unassembled WGS sequence"/>
</dbReference>
<evidence type="ECO:0000256" key="6">
    <source>
        <dbReference type="ARBA" id="ARBA00023136"/>
    </source>
</evidence>
<evidence type="ECO:0000256" key="3">
    <source>
        <dbReference type="ARBA" id="ARBA00022448"/>
    </source>
</evidence>
<evidence type="ECO:0000256" key="1">
    <source>
        <dbReference type="ARBA" id="ARBA00004141"/>
    </source>
</evidence>
<feature type="domain" description="Cation efflux protein cytoplasmic" evidence="9">
    <location>
        <begin position="227"/>
        <end position="303"/>
    </location>
</feature>
<evidence type="ECO:0000256" key="4">
    <source>
        <dbReference type="ARBA" id="ARBA00022692"/>
    </source>
</evidence>
<proteinExistence type="inferred from homology"/>
<dbReference type="AlphaFoldDB" id="A0A937K2Z1"/>
<keyword evidence="4 7" id="KW-0812">Transmembrane</keyword>
<evidence type="ECO:0000313" key="10">
    <source>
        <dbReference type="EMBL" id="MBL4930209.1"/>
    </source>
</evidence>
<comment type="similarity">
    <text evidence="2">Belongs to the cation diffusion facilitator (CDF) transporter (TC 2.A.4) family.</text>
</comment>
<comment type="subcellular location">
    <subcellularLocation>
        <location evidence="1">Membrane</location>
        <topology evidence="1">Multi-pass membrane protein</topology>
    </subcellularLocation>
</comment>
<dbReference type="EMBL" id="JAESWA010000001">
    <property type="protein sequence ID" value="MBL4930209.1"/>
    <property type="molecule type" value="Genomic_DNA"/>
</dbReference>
<dbReference type="InterPro" id="IPR050291">
    <property type="entry name" value="CDF_Transporter"/>
</dbReference>
<gene>
    <name evidence="10" type="ORF">JK634_00080</name>
</gene>
<dbReference type="InterPro" id="IPR036837">
    <property type="entry name" value="Cation_efflux_CTD_sf"/>
</dbReference>
<dbReference type="InterPro" id="IPR027469">
    <property type="entry name" value="Cation_efflux_TMD_sf"/>
</dbReference>
<dbReference type="InterPro" id="IPR058533">
    <property type="entry name" value="Cation_efflux_TM"/>
</dbReference>
<evidence type="ECO:0000256" key="7">
    <source>
        <dbReference type="SAM" id="Phobius"/>
    </source>
</evidence>
<sequence>MILKSIQVLYDKNQKNFDDKTRNEIGLFAGIIGIIINFILFLIKIFVGLFSNSIAITADAFHSLSDSASSIVTIIGFKIGSKPADEEHPFGHGRMEYISALIVAFMILIVGFEFVKSSLEKIFVPEPVTFKAIHFLLLLLSIAFNIVLSIFNRTAGNKINSTALKAIAADNMGDVLTTSVVVFSFLISRFLPFHIDGYVGILVALAIIYAGFTFIKETISPLLGESPDPNLVKSIEEGILSYKPISGVHDLIIHNYGPGRCMASIHAEIPSDINIMKIHEVIDKAEKELSEMLNIYLVIHMDPICIETEEVLSAKNELDRIIENNPLVKSYHDFRIVGEGEIKNLIFDLVINPNELNKTINESDLKSSISRSIKEYHPQYNCVITIDYIFS</sequence>
<feature type="transmembrane region" description="Helical" evidence="7">
    <location>
        <begin position="132"/>
        <end position="151"/>
    </location>
</feature>
<dbReference type="Gene3D" id="1.20.1510.10">
    <property type="entry name" value="Cation efflux protein transmembrane domain"/>
    <property type="match status" value="1"/>
</dbReference>
<evidence type="ECO:0000313" key="11">
    <source>
        <dbReference type="Proteomes" id="UP000623681"/>
    </source>
</evidence>
<dbReference type="InterPro" id="IPR027470">
    <property type="entry name" value="Cation_efflux_CTD"/>
</dbReference>
<keyword evidence="5 7" id="KW-1133">Transmembrane helix</keyword>
<dbReference type="PANTHER" id="PTHR43840:SF15">
    <property type="entry name" value="MITOCHONDRIAL METAL TRANSPORTER 1-RELATED"/>
    <property type="match status" value="1"/>
</dbReference>